<dbReference type="InterPro" id="IPR011043">
    <property type="entry name" value="Gal_Oxase/kelch_b-propeller"/>
</dbReference>
<dbReference type="GO" id="GO:0005737">
    <property type="term" value="C:cytoplasm"/>
    <property type="evidence" value="ECO:0007669"/>
    <property type="project" value="TreeGrafter"/>
</dbReference>
<dbReference type="Pfam" id="PF24681">
    <property type="entry name" value="Kelch_KLHDC2_KLHL20_DRC7"/>
    <property type="match status" value="1"/>
</dbReference>
<name>A0AAW2HEN5_9NEOP</name>
<dbReference type="PANTHER" id="PTHR46461:SF1">
    <property type="entry name" value="KELCH DOMAIN-CONTAINING PROTEIN 3"/>
    <property type="match status" value="1"/>
</dbReference>
<accession>A0AAW2HEN5</accession>
<evidence type="ECO:0008006" key="3">
    <source>
        <dbReference type="Google" id="ProtNLM"/>
    </source>
</evidence>
<dbReference type="SUPFAM" id="SSF50965">
    <property type="entry name" value="Galactose oxidase, central domain"/>
    <property type="match status" value="1"/>
</dbReference>
<dbReference type="EMBL" id="JARGDH010000005">
    <property type="protein sequence ID" value="KAL0268165.1"/>
    <property type="molecule type" value="Genomic_DNA"/>
</dbReference>
<gene>
    <name evidence="2" type="ORF">PYX00_010215</name>
</gene>
<evidence type="ECO:0000256" key="1">
    <source>
        <dbReference type="ARBA" id="ARBA00022441"/>
    </source>
</evidence>
<dbReference type="SMART" id="SM00612">
    <property type="entry name" value="Kelch"/>
    <property type="match status" value="3"/>
</dbReference>
<organism evidence="2">
    <name type="scientific">Menopon gallinae</name>
    <name type="common">poultry shaft louse</name>
    <dbReference type="NCBI Taxonomy" id="328185"/>
    <lineage>
        <taxon>Eukaryota</taxon>
        <taxon>Metazoa</taxon>
        <taxon>Ecdysozoa</taxon>
        <taxon>Arthropoda</taxon>
        <taxon>Hexapoda</taxon>
        <taxon>Insecta</taxon>
        <taxon>Pterygota</taxon>
        <taxon>Neoptera</taxon>
        <taxon>Paraneoptera</taxon>
        <taxon>Psocodea</taxon>
        <taxon>Troctomorpha</taxon>
        <taxon>Phthiraptera</taxon>
        <taxon>Amblycera</taxon>
        <taxon>Menoponidae</taxon>
        <taxon>Menopon</taxon>
    </lineage>
</organism>
<comment type="caution">
    <text evidence="2">The sequence shown here is derived from an EMBL/GenBank/DDBJ whole genome shotgun (WGS) entry which is preliminary data.</text>
</comment>
<reference evidence="2" key="1">
    <citation type="journal article" date="2024" name="Gigascience">
        <title>Chromosome-level genome of the poultry shaft louse Menopon gallinae provides insight into the host-switching and adaptive evolution of parasitic lice.</title>
        <authorList>
            <person name="Xu Y."/>
            <person name="Ma L."/>
            <person name="Liu S."/>
            <person name="Liang Y."/>
            <person name="Liu Q."/>
            <person name="He Z."/>
            <person name="Tian L."/>
            <person name="Duan Y."/>
            <person name="Cai W."/>
            <person name="Li H."/>
            <person name="Song F."/>
        </authorList>
    </citation>
    <scope>NUCLEOTIDE SEQUENCE</scope>
    <source>
        <strain evidence="2">Cailab_2023a</strain>
    </source>
</reference>
<dbReference type="AlphaFoldDB" id="A0AAW2HEN5"/>
<proteinExistence type="predicted"/>
<dbReference type="InterPro" id="IPR052637">
    <property type="entry name" value="KLHDC3-like"/>
</dbReference>
<protein>
    <recommendedName>
        <fullName evidence="3">Kelch domain-containing protein 3</fullName>
    </recommendedName>
</protein>
<evidence type="ECO:0000313" key="2">
    <source>
        <dbReference type="EMBL" id="KAL0268165.1"/>
    </source>
</evidence>
<dbReference type="PANTHER" id="PTHR46461">
    <property type="entry name" value="KELCH DOMAIN-CONTAINING PROTEIN 3"/>
    <property type="match status" value="1"/>
</dbReference>
<keyword evidence="1" id="KW-0880">Kelch repeat</keyword>
<dbReference type="GO" id="GO:0003682">
    <property type="term" value="F:chromatin binding"/>
    <property type="evidence" value="ECO:0007669"/>
    <property type="project" value="InterPro"/>
</dbReference>
<sequence>MALVWTTNLRGGPQKVNHAAALVGKSIYSFGGYCTQNLTVKLIDVYVLCTVTNRWKALDDPTDPIELACVPFQRYGHTAVAHGTKIYIWGGKNETLACNRLYCFDTVLQKWSCPHVEGPIPSARDGHTACIIDNKMYILGGFADDFARYADGLYALDLITMTWSHIDAEGEAPSYRDFHSAAAVNGKMYVFGGRGGVNGPFYTQRETYNNDMYIFDPKTQFWSKKSSPNAPIGRRSLGMVPHGNGLYIFGGYNGVEKNYYNDVYYYDTTTDEWSAEIQTYGAKPCKRRRHCTVIVNNQIYIFGGTSPIDSNNKEIEDSYSDSNYFEDRYLINFDDLYILDLQPTLRTLCMLAVIKHKLDIICLPKILQRDILRMTIHNSIRPRKSRSGRSS</sequence>
<dbReference type="InterPro" id="IPR015915">
    <property type="entry name" value="Kelch-typ_b-propeller"/>
</dbReference>
<dbReference type="InterPro" id="IPR006652">
    <property type="entry name" value="Kelch_1"/>
</dbReference>
<dbReference type="Gene3D" id="2.120.10.80">
    <property type="entry name" value="Kelch-type beta propeller"/>
    <property type="match status" value="2"/>
</dbReference>